<dbReference type="InterPro" id="IPR011032">
    <property type="entry name" value="GroES-like_sf"/>
</dbReference>
<evidence type="ECO:0000256" key="5">
    <source>
        <dbReference type="ARBA" id="ARBA00022833"/>
    </source>
</evidence>
<dbReference type="FunFam" id="3.40.50.720:FF:000039">
    <property type="entry name" value="Alcohol dehydrogenase AdhP"/>
    <property type="match status" value="1"/>
</dbReference>
<dbReference type="EMBL" id="JACHXV010000006">
    <property type="protein sequence ID" value="MBB3174247.1"/>
    <property type="molecule type" value="Genomic_DNA"/>
</dbReference>
<dbReference type="Proteomes" id="UP000565205">
    <property type="component" value="Unassembled WGS sequence"/>
</dbReference>
<evidence type="ECO:0000256" key="7">
    <source>
        <dbReference type="ARBA" id="ARBA00023027"/>
    </source>
</evidence>
<dbReference type="PROSITE" id="PS00059">
    <property type="entry name" value="ADH_ZINC"/>
    <property type="match status" value="1"/>
</dbReference>
<reference evidence="10 12" key="2">
    <citation type="submission" date="2020-08" db="EMBL/GenBank/DDBJ databases">
        <title>Genomic Encyclopedia of Type Strains, Phase III (KMG-III): the genomes of soil and plant-associated and newly described type strains.</title>
        <authorList>
            <person name="Whitman W."/>
        </authorList>
    </citation>
    <scope>NUCLEOTIDE SEQUENCE [LARGE SCALE GENOMIC DNA]</scope>
    <source>
        <strain evidence="10 12">CECT 8088</strain>
    </source>
</reference>
<dbReference type="SMART" id="SM00829">
    <property type="entry name" value="PKS_ER"/>
    <property type="match status" value="1"/>
</dbReference>
<evidence type="ECO:0000256" key="2">
    <source>
        <dbReference type="ARBA" id="ARBA00008072"/>
    </source>
</evidence>
<gene>
    <name evidence="11" type="primary">adhP</name>
    <name evidence="10" type="ORF">FHR90_002083</name>
    <name evidence="11" type="ORF">HUK83_01750</name>
</gene>
<evidence type="ECO:0000313" key="10">
    <source>
        <dbReference type="EMBL" id="MBB3174247.1"/>
    </source>
</evidence>
<dbReference type="NCBIfam" id="NF006940">
    <property type="entry name" value="PRK09422.1"/>
    <property type="match status" value="1"/>
</dbReference>
<evidence type="ECO:0000313" key="12">
    <source>
        <dbReference type="Proteomes" id="UP000557688"/>
    </source>
</evidence>
<evidence type="ECO:0000259" key="9">
    <source>
        <dbReference type="SMART" id="SM00829"/>
    </source>
</evidence>
<keyword evidence="7" id="KW-0520">NAD</keyword>
<comment type="cofactor">
    <cofactor evidence="1 8">
        <name>Zn(2+)</name>
        <dbReference type="ChEBI" id="CHEBI:29105"/>
    </cofactor>
</comment>
<name>A0A850NKR4_9PROT</name>
<feature type="domain" description="Enoyl reductase (ER)" evidence="9">
    <location>
        <begin position="14"/>
        <end position="339"/>
    </location>
</feature>
<evidence type="ECO:0000256" key="8">
    <source>
        <dbReference type="RuleBase" id="RU361277"/>
    </source>
</evidence>
<keyword evidence="5 8" id="KW-0862">Zinc</keyword>
<comment type="similarity">
    <text evidence="2 8">Belongs to the zinc-containing alcohol dehydrogenase family.</text>
</comment>
<dbReference type="SUPFAM" id="SSF50129">
    <property type="entry name" value="GroES-like"/>
    <property type="match status" value="1"/>
</dbReference>
<dbReference type="InterPro" id="IPR013154">
    <property type="entry name" value="ADH-like_N"/>
</dbReference>
<evidence type="ECO:0000256" key="1">
    <source>
        <dbReference type="ARBA" id="ARBA00001947"/>
    </source>
</evidence>
<dbReference type="Pfam" id="PF08240">
    <property type="entry name" value="ADH_N"/>
    <property type="match status" value="1"/>
</dbReference>
<accession>A0A850NKR4</accession>
<keyword evidence="12" id="KW-1185">Reference proteome</keyword>
<dbReference type="InterPro" id="IPR002328">
    <property type="entry name" value="ADH_Zn_CS"/>
</dbReference>
<dbReference type="Gene3D" id="3.40.50.720">
    <property type="entry name" value="NAD(P)-binding Rossmann-like Domain"/>
    <property type="match status" value="1"/>
</dbReference>
<dbReference type="GO" id="GO:0008270">
    <property type="term" value="F:zinc ion binding"/>
    <property type="evidence" value="ECO:0007669"/>
    <property type="project" value="InterPro"/>
</dbReference>
<reference evidence="11 13" key="1">
    <citation type="submission" date="2020-06" db="EMBL/GenBank/DDBJ databases">
        <title>Description of novel acetic acid bacteria.</title>
        <authorList>
            <person name="Sombolestani A."/>
        </authorList>
    </citation>
    <scope>NUCLEOTIDE SEQUENCE [LARGE SCALE GENOMIC DNA]</scope>
    <source>
        <strain evidence="11 13">LMG 26838</strain>
    </source>
</reference>
<dbReference type="EMBL" id="JABXXQ010000011">
    <property type="protein sequence ID" value="NVN29069.1"/>
    <property type="molecule type" value="Genomic_DNA"/>
</dbReference>
<evidence type="ECO:0000313" key="11">
    <source>
        <dbReference type="EMBL" id="NVN29069.1"/>
    </source>
</evidence>
<dbReference type="SUPFAM" id="SSF51735">
    <property type="entry name" value="NAD(P)-binding Rossmann-fold domains"/>
    <property type="match status" value="1"/>
</dbReference>
<dbReference type="Pfam" id="PF00107">
    <property type="entry name" value="ADH_zinc_N"/>
    <property type="match status" value="1"/>
</dbReference>
<dbReference type="EC" id="1.1.1.1" evidence="3"/>
<comment type="caution">
    <text evidence="11">The sequence shown here is derived from an EMBL/GenBank/DDBJ whole genome shotgun (WGS) entry which is preliminary data.</text>
</comment>
<dbReference type="Gene3D" id="3.90.180.10">
    <property type="entry name" value="Medium-chain alcohol dehydrogenases, catalytic domain"/>
    <property type="match status" value="1"/>
</dbReference>
<evidence type="ECO:0000313" key="13">
    <source>
        <dbReference type="Proteomes" id="UP000565205"/>
    </source>
</evidence>
<organism evidence="11 13">
    <name type="scientific">Endobacter medicaginis</name>
    <dbReference type="NCBI Taxonomy" id="1181271"/>
    <lineage>
        <taxon>Bacteria</taxon>
        <taxon>Pseudomonadati</taxon>
        <taxon>Pseudomonadota</taxon>
        <taxon>Alphaproteobacteria</taxon>
        <taxon>Acetobacterales</taxon>
        <taxon>Acetobacteraceae</taxon>
        <taxon>Endobacter</taxon>
    </lineage>
</organism>
<evidence type="ECO:0000256" key="6">
    <source>
        <dbReference type="ARBA" id="ARBA00023002"/>
    </source>
</evidence>
<proteinExistence type="inferred from homology"/>
<dbReference type="InterPro" id="IPR036291">
    <property type="entry name" value="NAD(P)-bd_dom_sf"/>
</dbReference>
<dbReference type="Proteomes" id="UP000557688">
    <property type="component" value="Unassembled WGS sequence"/>
</dbReference>
<dbReference type="FunFam" id="3.90.180.10:FF:000002">
    <property type="entry name" value="Alcohol dehydrogenase AdhP"/>
    <property type="match status" value="1"/>
</dbReference>
<evidence type="ECO:0000256" key="3">
    <source>
        <dbReference type="ARBA" id="ARBA00013190"/>
    </source>
</evidence>
<dbReference type="InterPro" id="IPR020843">
    <property type="entry name" value="ER"/>
</dbReference>
<dbReference type="CDD" id="cd08297">
    <property type="entry name" value="CAD3"/>
    <property type="match status" value="1"/>
</dbReference>
<dbReference type="PANTHER" id="PTHR42940">
    <property type="entry name" value="ALCOHOL DEHYDROGENASE 1-RELATED"/>
    <property type="match status" value="1"/>
</dbReference>
<keyword evidence="4 8" id="KW-0479">Metal-binding</keyword>
<dbReference type="InterPro" id="IPR013149">
    <property type="entry name" value="ADH-like_C"/>
</dbReference>
<evidence type="ECO:0000256" key="4">
    <source>
        <dbReference type="ARBA" id="ARBA00022723"/>
    </source>
</evidence>
<dbReference type="AlphaFoldDB" id="A0A850NKR4"/>
<dbReference type="PANTHER" id="PTHR42940:SF8">
    <property type="entry name" value="VACUOLAR PROTEIN SORTING-ASSOCIATED PROTEIN 11"/>
    <property type="match status" value="1"/>
</dbReference>
<dbReference type="GO" id="GO:0004022">
    <property type="term" value="F:alcohol dehydrogenase (NAD+) activity"/>
    <property type="evidence" value="ECO:0007669"/>
    <property type="project" value="UniProtKB-EC"/>
</dbReference>
<dbReference type="RefSeq" id="WP_176621800.1">
    <property type="nucleotide sequence ID" value="NZ_JABXXQ010000011.1"/>
</dbReference>
<protein>
    <recommendedName>
        <fullName evidence="3">alcohol dehydrogenase</fullName>
        <ecNumber evidence="3">1.1.1.1</ecNumber>
    </recommendedName>
</protein>
<keyword evidence="6 11" id="KW-0560">Oxidoreductase</keyword>
<sequence length="344" mass="36156">MAKTMKAAVVREFGKPLTIDEVPIPEVGPGQIQVAVQASGVCHTDLHAADGDWPVKPNPPFIPGHEGVGFVSAVGAGVKHVKEGDRVGVPWLYSACGYCKHCLGGWETLCESQQNTGYSVNGGFADYVVADPNYVGHLPGNVDFNEIAPILCAGVTVYKGLKMTDAKPGDYVAISGIGGLGHLAVQYAKAMGFNVAAIDVDDAKLDLARKLGASITVNARNENPSEIIKRETGGGVNGVLVTAVSEKAFEQAIGVVARGGTVAFNGLPPGDFPLNIFGLVLNGITVRGSIVGTRLDLQESIDFATQGKVRAHIEKAKLDDINTIFERMHKGKIQGRVVMDLTAS</sequence>